<dbReference type="Gene3D" id="3.10.450.50">
    <property type="match status" value="1"/>
</dbReference>
<proteinExistence type="predicted"/>
<dbReference type="InterPro" id="IPR002075">
    <property type="entry name" value="NTF2_dom"/>
</dbReference>
<evidence type="ECO:0000313" key="2">
    <source>
        <dbReference type="EMBL" id="TPX38044.1"/>
    </source>
</evidence>
<dbReference type="GO" id="GO:0006913">
    <property type="term" value="P:nucleocytoplasmic transport"/>
    <property type="evidence" value="ECO:0007669"/>
    <property type="project" value="InterPro"/>
</dbReference>
<dbReference type="InterPro" id="IPR018222">
    <property type="entry name" value="Nuclear_transport_factor_2_euk"/>
</dbReference>
<dbReference type="AlphaFoldDB" id="A0A507CIR1"/>
<evidence type="ECO:0000259" key="1">
    <source>
        <dbReference type="PROSITE" id="PS50177"/>
    </source>
</evidence>
<feature type="domain" description="NTF2" evidence="1">
    <location>
        <begin position="68"/>
        <end position="196"/>
    </location>
</feature>
<sequence>MDVLTFDLVDVSVSYVMLTTKLQTFKTYCHSSDKLVEALETAAKRSTENQMSTLQGKEKELVDISCRTADTFVTKYYDMFDQKRYALNTTLYRETSAILWNGQAFSGGTQFAAFYSTLPQSKHQVHTYDSQPLFADQSNVQQYLDSTKKWDIIIQVSGSVKYADNPWRAFSQTFILTPDPDPTKKVYFAGTDLYRLT</sequence>
<dbReference type="STRING" id="1806994.A0A507CIR1"/>
<dbReference type="SUPFAM" id="SSF54427">
    <property type="entry name" value="NTF2-like"/>
    <property type="match status" value="1"/>
</dbReference>
<dbReference type="Proteomes" id="UP000319731">
    <property type="component" value="Unassembled WGS sequence"/>
</dbReference>
<dbReference type="Pfam" id="PF02136">
    <property type="entry name" value="NTF2"/>
    <property type="match status" value="1"/>
</dbReference>
<organism evidence="2 3">
    <name type="scientific">Synchytrium microbalum</name>
    <dbReference type="NCBI Taxonomy" id="1806994"/>
    <lineage>
        <taxon>Eukaryota</taxon>
        <taxon>Fungi</taxon>
        <taxon>Fungi incertae sedis</taxon>
        <taxon>Chytridiomycota</taxon>
        <taxon>Chytridiomycota incertae sedis</taxon>
        <taxon>Chytridiomycetes</taxon>
        <taxon>Synchytriales</taxon>
        <taxon>Synchytriaceae</taxon>
        <taxon>Synchytrium</taxon>
    </lineage>
</organism>
<protein>
    <recommendedName>
        <fullName evidence="1">NTF2 domain-containing protein</fullName>
    </recommendedName>
</protein>
<dbReference type="GeneID" id="42001296"/>
<accession>A0A507CIR1</accession>
<reference evidence="2 3" key="1">
    <citation type="journal article" date="2019" name="Sci. Rep.">
        <title>Comparative genomics of chytrid fungi reveal insights into the obligate biotrophic and pathogenic lifestyle of Synchytrium endobioticum.</title>
        <authorList>
            <person name="van de Vossenberg B.T.L.H."/>
            <person name="Warris S."/>
            <person name="Nguyen H.D.T."/>
            <person name="van Gent-Pelzer M.P.E."/>
            <person name="Joly D.L."/>
            <person name="van de Geest H.C."/>
            <person name="Bonants P.J.M."/>
            <person name="Smith D.S."/>
            <person name="Levesque C.A."/>
            <person name="van der Lee T.A.J."/>
        </authorList>
    </citation>
    <scope>NUCLEOTIDE SEQUENCE [LARGE SCALE GENOMIC DNA]</scope>
    <source>
        <strain evidence="2 3">JEL517</strain>
    </source>
</reference>
<gene>
    <name evidence="2" type="ORF">SmJEL517_g00069</name>
</gene>
<dbReference type="InterPro" id="IPR032710">
    <property type="entry name" value="NTF2-like_dom_sf"/>
</dbReference>
<comment type="caution">
    <text evidence="2">The sequence shown here is derived from an EMBL/GenBank/DDBJ whole genome shotgun (WGS) entry which is preliminary data.</text>
</comment>
<evidence type="ECO:0000313" key="3">
    <source>
        <dbReference type="Proteomes" id="UP000319731"/>
    </source>
</evidence>
<dbReference type="OrthoDB" id="25408at2759"/>
<dbReference type="InterPro" id="IPR045875">
    <property type="entry name" value="NTF2"/>
</dbReference>
<dbReference type="PANTHER" id="PTHR12612">
    <property type="entry name" value="NUCLEAR TRANSPORT FACTOR 2"/>
    <property type="match status" value="1"/>
</dbReference>
<keyword evidence="3" id="KW-1185">Reference proteome</keyword>
<name>A0A507CIR1_9FUNG</name>
<dbReference type="EMBL" id="QEAO01000001">
    <property type="protein sequence ID" value="TPX38044.1"/>
    <property type="molecule type" value="Genomic_DNA"/>
</dbReference>
<dbReference type="RefSeq" id="XP_031027759.1">
    <property type="nucleotide sequence ID" value="XM_031165999.1"/>
</dbReference>
<dbReference type="PROSITE" id="PS50177">
    <property type="entry name" value="NTF2_DOMAIN"/>
    <property type="match status" value="1"/>
</dbReference>